<evidence type="ECO:0000313" key="3">
    <source>
        <dbReference type="Proteomes" id="UP000789359"/>
    </source>
</evidence>
<reference evidence="2 3" key="1">
    <citation type="submission" date="2020-11" db="EMBL/GenBank/DDBJ databases">
        <authorList>
            <person name="Peeters C."/>
        </authorList>
    </citation>
    <scope>NUCLEOTIDE SEQUENCE [LARGE SCALE GENOMIC DNA]</scope>
    <source>
        <strain evidence="2 3">LMG 8286</strain>
    </source>
</reference>
<keyword evidence="1" id="KW-0812">Transmembrane</keyword>
<sequence>MKQNLTLTSRDLLEYQTFSIFGSKSARNMSLFNTFGIFGEILIVFFLLEIFLEIKFLALVGFVVALLWLMFYPKFLRKKRIKILKKLKDDGMQKQMTLELNESEFSFYEDEPTHKFSYKDVSQICQTAGVYVVFVGNLHIILPKPSAKDSISAIAKLSNKPITTFENISYQNAISGKI</sequence>
<proteinExistence type="predicted"/>
<dbReference type="Proteomes" id="UP000789359">
    <property type="component" value="Unassembled WGS sequence"/>
</dbReference>
<evidence type="ECO:0000256" key="1">
    <source>
        <dbReference type="SAM" id="Phobius"/>
    </source>
</evidence>
<dbReference type="RefSeq" id="WP_230057298.1">
    <property type="nucleotide sequence ID" value="NZ_CAJHOE010000004.1"/>
</dbReference>
<protein>
    <recommendedName>
        <fullName evidence="4">YcxB-like protein domain-containing protein</fullName>
    </recommendedName>
</protein>
<feature type="transmembrane region" description="Helical" evidence="1">
    <location>
        <begin position="30"/>
        <end position="48"/>
    </location>
</feature>
<feature type="transmembrane region" description="Helical" evidence="1">
    <location>
        <begin position="54"/>
        <end position="72"/>
    </location>
</feature>
<accession>A0ABN7K9V0</accession>
<name>A0ABN7K9V0_9BACT</name>
<evidence type="ECO:0000313" key="2">
    <source>
        <dbReference type="EMBL" id="CAD7288855.1"/>
    </source>
</evidence>
<keyword evidence="1" id="KW-0472">Membrane</keyword>
<keyword evidence="1" id="KW-1133">Transmembrane helix</keyword>
<dbReference type="EMBL" id="CAJHOE010000004">
    <property type="protein sequence ID" value="CAD7288855.1"/>
    <property type="molecule type" value="Genomic_DNA"/>
</dbReference>
<keyword evidence="3" id="KW-1185">Reference proteome</keyword>
<evidence type="ECO:0008006" key="4">
    <source>
        <dbReference type="Google" id="ProtNLM"/>
    </source>
</evidence>
<gene>
    <name evidence="2" type="ORF">LMG8286_01556</name>
</gene>
<organism evidence="2 3">
    <name type="scientific">Campylobacter suis</name>
    <dbReference type="NCBI Taxonomy" id="2790657"/>
    <lineage>
        <taxon>Bacteria</taxon>
        <taxon>Pseudomonadati</taxon>
        <taxon>Campylobacterota</taxon>
        <taxon>Epsilonproteobacteria</taxon>
        <taxon>Campylobacterales</taxon>
        <taxon>Campylobacteraceae</taxon>
        <taxon>Campylobacter</taxon>
    </lineage>
</organism>
<comment type="caution">
    <text evidence="2">The sequence shown here is derived from an EMBL/GenBank/DDBJ whole genome shotgun (WGS) entry which is preliminary data.</text>
</comment>